<sequence>MSANANSDAVAHQEGSGQNSGSGEFMSKIKRDQPMQTGGHQPGQMVGNDAVPEFKAETLPPGSAPAANTFKPNNVSDIPPQANMAPERADPESEQAHASDTIGGATSGDVHTGLGHPGQGMSSKELRHDGQAGNKAPGKSLEGVGATTEGFKTVDTHDPQFKDLRALDKDEAVSRGTTGGPAASEREPMGATQVATEHQGKGQQDRGT</sequence>
<comment type="caution">
    <text evidence="1">The sequence shown here is derived from an EMBL/GenBank/DDBJ whole genome shotgun (WGS) entry which is preliminary data.</text>
</comment>
<evidence type="ECO:0000313" key="2">
    <source>
        <dbReference type="Proteomes" id="UP001281147"/>
    </source>
</evidence>
<organism evidence="1 2">
    <name type="scientific">Vermiconidia calcicola</name>
    <dbReference type="NCBI Taxonomy" id="1690605"/>
    <lineage>
        <taxon>Eukaryota</taxon>
        <taxon>Fungi</taxon>
        <taxon>Dikarya</taxon>
        <taxon>Ascomycota</taxon>
        <taxon>Pezizomycotina</taxon>
        <taxon>Dothideomycetes</taxon>
        <taxon>Dothideomycetidae</taxon>
        <taxon>Mycosphaerellales</taxon>
        <taxon>Extremaceae</taxon>
        <taxon>Vermiconidia</taxon>
    </lineage>
</organism>
<keyword evidence="2" id="KW-1185">Reference proteome</keyword>
<evidence type="ECO:0000313" key="1">
    <source>
        <dbReference type="EMBL" id="KAK3705261.1"/>
    </source>
</evidence>
<protein>
    <submittedName>
        <fullName evidence="1">Uncharacterized protein</fullName>
    </submittedName>
</protein>
<dbReference type="EMBL" id="JAUTXU010000131">
    <property type="protein sequence ID" value="KAK3705261.1"/>
    <property type="molecule type" value="Genomic_DNA"/>
</dbReference>
<reference evidence="1" key="1">
    <citation type="submission" date="2023-07" db="EMBL/GenBank/DDBJ databases">
        <title>Black Yeasts Isolated from many extreme environments.</title>
        <authorList>
            <person name="Coleine C."/>
            <person name="Stajich J.E."/>
            <person name="Selbmann L."/>
        </authorList>
    </citation>
    <scope>NUCLEOTIDE SEQUENCE</scope>
    <source>
        <strain evidence="1">CCFEE 5714</strain>
    </source>
</reference>
<name>A0ACC3MWK5_9PEZI</name>
<gene>
    <name evidence="1" type="ORF">LTR37_013422</name>
</gene>
<dbReference type="Proteomes" id="UP001281147">
    <property type="component" value="Unassembled WGS sequence"/>
</dbReference>
<accession>A0ACC3MWK5</accession>
<proteinExistence type="predicted"/>